<dbReference type="InterPro" id="IPR019324">
    <property type="entry name" value="MPP6"/>
</dbReference>
<dbReference type="PANTHER" id="PTHR13582:SF0">
    <property type="entry name" value="M-PHASE PHOSPHOPROTEIN 6"/>
    <property type="match status" value="1"/>
</dbReference>
<evidence type="ECO:0000313" key="2">
    <source>
        <dbReference type="EMBL" id="JAI54724.1"/>
    </source>
</evidence>
<feature type="region of interest" description="Disordered" evidence="1">
    <location>
        <begin position="125"/>
        <end position="147"/>
    </location>
</feature>
<feature type="compositionally biased region" description="Basic residues" evidence="1">
    <location>
        <begin position="129"/>
        <end position="138"/>
    </location>
</feature>
<name>A0A0P4VYU6_9HEMI</name>
<proteinExistence type="evidence at transcript level"/>
<evidence type="ECO:0000256" key="1">
    <source>
        <dbReference type="SAM" id="MobiDB-lite"/>
    </source>
</evidence>
<reference evidence="2" key="1">
    <citation type="journal article" date="2016" name="PLoS Negl. Trop. Dis.">
        <title>A Deep Insight into the Sialome of Rhodnius neglectus, a Vector of Chagas Disease.</title>
        <authorList>
            <person name="Santiago P.B."/>
            <person name="Assumpcao T.C."/>
            <person name="Araujo C.N."/>
            <person name="Bastos I.M."/>
            <person name="Neves D."/>
            <person name="Silva I.G."/>
            <person name="Charneau S."/>
            <person name="Queiroz R.M."/>
            <person name="Raiol T."/>
            <person name="Oliveira J.V."/>
            <person name="Sousa M.V."/>
            <person name="Calvo E."/>
            <person name="Ribeiro J.M."/>
            <person name="Santana J.M."/>
        </authorList>
    </citation>
    <scope>NUCLEOTIDE SEQUENCE</scope>
    <source>
        <tissue evidence="2">Salivary glands</tissue>
    </source>
</reference>
<sequence>MPKEMRGKLKLSKSVLEMKFMKRSKMKAQAEEEAIEGSTMYSSNISEGMKNAVEKYVFEESYIPFENLIVGRISFGGMNPEIEKLMTIKQFRPSPVNREMDKDISDEEMAKYSATLAQTIAKKFSNSSKRQKRKMKFLKPKEDKMLI</sequence>
<dbReference type="PANTHER" id="PTHR13582">
    <property type="entry name" value="M-PHASE PHOSPHOPROTEIN 6"/>
    <property type="match status" value="1"/>
</dbReference>
<dbReference type="GO" id="GO:0000460">
    <property type="term" value="P:maturation of 5.8S rRNA"/>
    <property type="evidence" value="ECO:0007669"/>
    <property type="project" value="TreeGrafter"/>
</dbReference>
<dbReference type="Pfam" id="PF10175">
    <property type="entry name" value="MPP6"/>
    <property type="match status" value="1"/>
</dbReference>
<organism evidence="2">
    <name type="scientific">Rhodnius neglectus</name>
    <dbReference type="NCBI Taxonomy" id="72488"/>
    <lineage>
        <taxon>Eukaryota</taxon>
        <taxon>Metazoa</taxon>
        <taxon>Ecdysozoa</taxon>
        <taxon>Arthropoda</taxon>
        <taxon>Hexapoda</taxon>
        <taxon>Insecta</taxon>
        <taxon>Pterygota</taxon>
        <taxon>Neoptera</taxon>
        <taxon>Paraneoptera</taxon>
        <taxon>Hemiptera</taxon>
        <taxon>Heteroptera</taxon>
        <taxon>Panheteroptera</taxon>
        <taxon>Cimicomorpha</taxon>
        <taxon>Reduviidae</taxon>
        <taxon>Triatominae</taxon>
        <taxon>Rhodnius</taxon>
    </lineage>
</organism>
<protein>
    <submittedName>
        <fullName evidence="2">Putative m phase phosphoprotein 6</fullName>
    </submittedName>
</protein>
<dbReference type="EMBL" id="GDKW01001871">
    <property type="protein sequence ID" value="JAI54724.1"/>
    <property type="molecule type" value="mRNA"/>
</dbReference>
<accession>A0A0P4VYU6</accession>
<dbReference type="AlphaFoldDB" id="A0A0P4VYU6"/>